<protein>
    <recommendedName>
        <fullName evidence="3">Fungal N-terminal domain-containing protein</fullName>
    </recommendedName>
</protein>
<name>A0A2T2P4S8_CORCC</name>
<evidence type="ECO:0008006" key="3">
    <source>
        <dbReference type="Google" id="ProtNLM"/>
    </source>
</evidence>
<organism evidence="1 2">
    <name type="scientific">Corynespora cassiicola Philippines</name>
    <dbReference type="NCBI Taxonomy" id="1448308"/>
    <lineage>
        <taxon>Eukaryota</taxon>
        <taxon>Fungi</taxon>
        <taxon>Dikarya</taxon>
        <taxon>Ascomycota</taxon>
        <taxon>Pezizomycotina</taxon>
        <taxon>Dothideomycetes</taxon>
        <taxon>Pleosporomycetidae</taxon>
        <taxon>Pleosporales</taxon>
        <taxon>Corynesporascaceae</taxon>
        <taxon>Corynespora</taxon>
    </lineage>
</organism>
<dbReference type="Proteomes" id="UP000240883">
    <property type="component" value="Unassembled WGS sequence"/>
</dbReference>
<gene>
    <name evidence="1" type="ORF">BS50DRAFT_628829</name>
</gene>
<sequence length="323" mass="36349">MDPLSVTASMVTLITVSGSILQYLGQTRARMNPSLELLAIMNTVTDLQGTLIMARGEYNALRDSRIPAARETYQNLPDILERLQGYLDELIDFARTKLLKNGKIPRLGLSEQKKRQLVVIRDNISDAHRNLQMTLNTMSVRQNRELYSKIGEVAIVLNKHHNQTSAKLDRIEAQMRVSHDSTEDDLKVHQHTRSEVQSVLEQAVYNDNNRMGDEIQITTIMPLKACEAICKCQCHVSGEYRTPKWLSSVVGTMFYSSTKEIAAFDKLLEKKAIPVDQAKDLDDNDKEHDIDEEKADCFVDAVEDVSFSNEVDPQAALAVAACL</sequence>
<dbReference type="STRING" id="1448308.A0A2T2P4S8"/>
<proteinExistence type="predicted"/>
<dbReference type="AlphaFoldDB" id="A0A2T2P4S8"/>
<dbReference type="OrthoDB" id="341259at2759"/>
<evidence type="ECO:0000313" key="1">
    <source>
        <dbReference type="EMBL" id="PSN72684.1"/>
    </source>
</evidence>
<keyword evidence="2" id="KW-1185">Reference proteome</keyword>
<evidence type="ECO:0000313" key="2">
    <source>
        <dbReference type="Proteomes" id="UP000240883"/>
    </source>
</evidence>
<dbReference type="EMBL" id="KZ678129">
    <property type="protein sequence ID" value="PSN72684.1"/>
    <property type="molecule type" value="Genomic_DNA"/>
</dbReference>
<accession>A0A2T2P4S8</accession>
<reference evidence="1 2" key="1">
    <citation type="journal article" date="2018" name="Front. Microbiol.">
        <title>Genome-Wide Analysis of Corynespora cassiicola Leaf Fall Disease Putative Effectors.</title>
        <authorList>
            <person name="Lopez D."/>
            <person name="Ribeiro S."/>
            <person name="Label P."/>
            <person name="Fumanal B."/>
            <person name="Venisse J.S."/>
            <person name="Kohler A."/>
            <person name="de Oliveira R.R."/>
            <person name="Labutti K."/>
            <person name="Lipzen A."/>
            <person name="Lail K."/>
            <person name="Bauer D."/>
            <person name="Ohm R.A."/>
            <person name="Barry K.W."/>
            <person name="Spatafora J."/>
            <person name="Grigoriev I.V."/>
            <person name="Martin F.M."/>
            <person name="Pujade-Renaud V."/>
        </authorList>
    </citation>
    <scope>NUCLEOTIDE SEQUENCE [LARGE SCALE GENOMIC DNA]</scope>
    <source>
        <strain evidence="1 2">Philippines</strain>
    </source>
</reference>